<protein>
    <submittedName>
        <fullName evidence="2">Uncharacterized protein</fullName>
    </submittedName>
</protein>
<feature type="signal peptide" evidence="1">
    <location>
        <begin position="1"/>
        <end position="20"/>
    </location>
</feature>
<dbReference type="AlphaFoldDB" id="A0A844G4N5"/>
<evidence type="ECO:0000256" key="1">
    <source>
        <dbReference type="SAM" id="SignalP"/>
    </source>
</evidence>
<dbReference type="PANTHER" id="PTHR12631">
    <property type="entry name" value="ALPHA-L-IDURONIDASE"/>
    <property type="match status" value="1"/>
</dbReference>
<name>A0A844G4N5_9BACT</name>
<dbReference type="RefSeq" id="WP_154419669.1">
    <property type="nucleotide sequence ID" value="NZ_VUNS01000022.1"/>
</dbReference>
<dbReference type="SUPFAM" id="SSF51445">
    <property type="entry name" value="(Trans)glycosidases"/>
    <property type="match status" value="1"/>
</dbReference>
<dbReference type="GO" id="GO:0004553">
    <property type="term" value="F:hydrolase activity, hydrolyzing O-glycosyl compounds"/>
    <property type="evidence" value="ECO:0007669"/>
    <property type="project" value="TreeGrafter"/>
</dbReference>
<gene>
    <name evidence="2" type="ORF">FYJ85_16935</name>
</gene>
<comment type="caution">
    <text evidence="2">The sequence shown here is derived from an EMBL/GenBank/DDBJ whole genome shotgun (WGS) entry which is preliminary data.</text>
</comment>
<dbReference type="PANTHER" id="PTHR12631:SF10">
    <property type="entry name" value="BETA-XYLOSIDASE-LIKE PROTEIN-RELATED"/>
    <property type="match status" value="1"/>
</dbReference>
<dbReference type="InterPro" id="IPR051923">
    <property type="entry name" value="Glycosyl_Hydrolase_39"/>
</dbReference>
<keyword evidence="1" id="KW-0732">Signal</keyword>
<evidence type="ECO:0000313" key="3">
    <source>
        <dbReference type="Proteomes" id="UP000435649"/>
    </source>
</evidence>
<dbReference type="Proteomes" id="UP000435649">
    <property type="component" value="Unassembled WGS sequence"/>
</dbReference>
<evidence type="ECO:0000313" key="2">
    <source>
        <dbReference type="EMBL" id="MST98727.1"/>
    </source>
</evidence>
<feature type="chain" id="PRO_5032496591" evidence="1">
    <location>
        <begin position="21"/>
        <end position="810"/>
    </location>
</feature>
<dbReference type="Gene3D" id="3.20.20.80">
    <property type="entry name" value="Glycosidases"/>
    <property type="match status" value="1"/>
</dbReference>
<dbReference type="InterPro" id="IPR017853">
    <property type="entry name" value="GH"/>
</dbReference>
<keyword evidence="3" id="KW-1185">Reference proteome</keyword>
<organism evidence="2 3">
    <name type="scientific">Victivallis lenta</name>
    <dbReference type="NCBI Taxonomy" id="2606640"/>
    <lineage>
        <taxon>Bacteria</taxon>
        <taxon>Pseudomonadati</taxon>
        <taxon>Lentisphaerota</taxon>
        <taxon>Lentisphaeria</taxon>
        <taxon>Victivallales</taxon>
        <taxon>Victivallaceae</taxon>
        <taxon>Victivallis</taxon>
    </lineage>
</organism>
<dbReference type="EMBL" id="VUNS01000022">
    <property type="protein sequence ID" value="MST98727.1"/>
    <property type="molecule type" value="Genomic_DNA"/>
</dbReference>
<accession>A0A844G4N5</accession>
<sequence>MKRSILTFFCCLTAAAAVSAAPEPDAASAVSAAAPGTVFVQGEALKFRLSPSAVSAGGWVLRNWKDELLRRGDWPQGEERELVLDALPNGYYKLELPGLAGFRSFAVVSDPAGRAPEGELYFAMDSAQSWLARPDAGNPRQPENPYEVVSEVARRAGLQMVRERLNWAEVEAVPGRYDWLQYGTNAKLLSERGVKVLGMYHHAPEWVRRKDGKLPVDLFGTYRFAKKAAETFRGQMTAWEFWNEQDIGFAVEAAWDYAAALKAAYLGFKAADPELPVAIGGYAITPILPYADVVMKNGAGEYFDIFSVHTYRPISEFPAALRSIRSHLERFGAADRPIWFTENGSNMEGAGRADGLLPGLKAHSPEQEMLIAEYLPKMMVIMQFLGVSRDFFFVLPPYNESGGNKDWGLMRRDFSVKPGYAAFATLVDQLGGAVPEGEVRLGEKLRGFLYRRRDGGKTLVCWSRSELDTEKPRPNLTVTGLGEQTFALPPGGNPAGVDLFGTPFAVDPARVVVTRYPQFLTGVDHLKADIPFRFPAAAVRPAETEGIDKTVVFRTELSDDFRLFVGRDCADVKKAGARLRLQVWNLSDRAKRGRVAVSGGACAGLPESVVLPPFGRTELELAFTPELDGEFKGELRADGVFDGRRATPLVIPLQSLAEMNSSGRKVEMPQMLDPENWRRNAAGTMEIRYDENDRAIRFETKFPTGANRWSYPEYTLQLPQESLEGAIGIGFEAKVSKPSAVLQMLLMAVPEKGKDVYLKSDAPGGEFREHFIAFPPGLDAGGIRKLRLGVNALEDEISVSVRNIRIFYGR</sequence>
<proteinExistence type="predicted"/>
<reference evidence="2 3" key="1">
    <citation type="submission" date="2019-08" db="EMBL/GenBank/DDBJ databases">
        <title>In-depth cultivation of the pig gut microbiome towards novel bacterial diversity and tailored functional studies.</title>
        <authorList>
            <person name="Wylensek D."/>
            <person name="Hitch T.C.A."/>
            <person name="Clavel T."/>
        </authorList>
    </citation>
    <scope>NUCLEOTIDE SEQUENCE [LARGE SCALE GENOMIC DNA]</scope>
    <source>
        <strain evidence="2 3">BBE-744-WT-12</strain>
    </source>
</reference>